<gene>
    <name evidence="1" type="ORF">BOO69_08920</name>
</gene>
<keyword evidence="2" id="KW-1185">Reference proteome</keyword>
<dbReference type="STRING" id="1917485.BOO69_08920"/>
<evidence type="ECO:0000313" key="1">
    <source>
        <dbReference type="EMBL" id="APE43519.1"/>
    </source>
</evidence>
<name>A0A1J0WGS2_9RHOB</name>
<dbReference type="RefSeq" id="WP_071971852.1">
    <property type="nucleotide sequence ID" value="NZ_CP018076.1"/>
</dbReference>
<organism evidence="1 2">
    <name type="scientific">Sulfitobacter alexandrii</name>
    <dbReference type="NCBI Taxonomy" id="1917485"/>
    <lineage>
        <taxon>Bacteria</taxon>
        <taxon>Pseudomonadati</taxon>
        <taxon>Pseudomonadota</taxon>
        <taxon>Alphaproteobacteria</taxon>
        <taxon>Rhodobacterales</taxon>
        <taxon>Roseobacteraceae</taxon>
        <taxon>Sulfitobacter</taxon>
    </lineage>
</organism>
<dbReference type="InterPro" id="IPR036182">
    <property type="entry name" value="PCuAC_sf"/>
</dbReference>
<dbReference type="InterPro" id="IPR007410">
    <property type="entry name" value="LpqE-like"/>
</dbReference>
<dbReference type="OrthoDB" id="6385276at2"/>
<dbReference type="KEGG" id="suam:BOO69_08920"/>
<dbReference type="Proteomes" id="UP000181897">
    <property type="component" value="Chromosome"/>
</dbReference>
<proteinExistence type="predicted"/>
<dbReference type="AlphaFoldDB" id="A0A1J0WGS2"/>
<dbReference type="EMBL" id="CP018076">
    <property type="protein sequence ID" value="APE43519.1"/>
    <property type="molecule type" value="Genomic_DNA"/>
</dbReference>
<evidence type="ECO:0008006" key="3">
    <source>
        <dbReference type="Google" id="ProtNLM"/>
    </source>
</evidence>
<dbReference type="SUPFAM" id="SSF110087">
    <property type="entry name" value="DR1885-like metal-binding protein"/>
    <property type="match status" value="1"/>
</dbReference>
<dbReference type="Pfam" id="PF04314">
    <property type="entry name" value="PCuAC"/>
    <property type="match status" value="1"/>
</dbReference>
<sequence>MKAAFVLIGLALLTGAIWMTGAGAPSSRLLIGNALGQPMENGQIGAFLSIDNQGAPDRLLSVSSPVADASLYSPAAEGGLPVPTGTSSLALDAAHVRIALPETAVAHGDLIPLTLRFETAGDVAVKARVSDPAQTGAAAEVGLFGMGDICIVGDGEPAPEIAIDTVRDGDGWLLRITAQDFTFSEDLMGLYHVPGMGHGHVYVGGMKLGRVFAPTYRIGALPPGAHEVRVTLNTNDHRAYVVGDVPVTASTIITVD</sequence>
<accession>A0A1J0WGS2</accession>
<protein>
    <recommendedName>
        <fullName evidence="3">Copper chaperone PCu(A)C</fullName>
    </recommendedName>
</protein>
<dbReference type="Gene3D" id="2.60.40.1890">
    <property type="entry name" value="PCu(A)C copper chaperone"/>
    <property type="match status" value="1"/>
</dbReference>
<evidence type="ECO:0000313" key="2">
    <source>
        <dbReference type="Proteomes" id="UP000181897"/>
    </source>
</evidence>
<reference evidence="1 2" key="1">
    <citation type="submission" date="2016-11" db="EMBL/GenBank/DDBJ databases">
        <title>Complete genome sequence of Sulfitobacter sp. AM1-D1, a toxic bacteria associated with marine dinoflagellate Alexandrium minutum in East China Sea.</title>
        <authorList>
            <person name="Yang Q."/>
            <person name="Zhang X."/>
            <person name="Tian X."/>
        </authorList>
    </citation>
    <scope>NUCLEOTIDE SEQUENCE [LARGE SCALE GENOMIC DNA]</scope>
    <source>
        <strain evidence="1 2">AM1-D1</strain>
    </source>
</reference>